<dbReference type="PANTHER" id="PTHR47396:SF1">
    <property type="entry name" value="ATP-DEPENDENT HELICASE IRC3-RELATED"/>
    <property type="match status" value="1"/>
</dbReference>
<accession>A0A1E3X5S0</accession>
<gene>
    <name evidence="3" type="ORF">SCARUB_03947</name>
</gene>
<dbReference type="GO" id="GO:0003677">
    <property type="term" value="F:DNA binding"/>
    <property type="evidence" value="ECO:0007669"/>
    <property type="project" value="InterPro"/>
</dbReference>
<evidence type="ECO:0000313" key="4">
    <source>
        <dbReference type="Proteomes" id="UP000094056"/>
    </source>
</evidence>
<dbReference type="Pfam" id="PF00271">
    <property type="entry name" value="Helicase_C"/>
    <property type="match status" value="1"/>
</dbReference>
<dbReference type="EMBL" id="MAYW01000159">
    <property type="protein sequence ID" value="ODS30941.1"/>
    <property type="molecule type" value="Genomic_DNA"/>
</dbReference>
<dbReference type="PANTHER" id="PTHR47396">
    <property type="entry name" value="TYPE I RESTRICTION ENZYME ECOKI R PROTEIN"/>
    <property type="match status" value="1"/>
</dbReference>
<feature type="domain" description="Helicase ATP-binding" evidence="1">
    <location>
        <begin position="265"/>
        <end position="435"/>
    </location>
</feature>
<organism evidence="3 4">
    <name type="scientific">Candidatus Scalindua rubra</name>
    <dbReference type="NCBI Taxonomy" id="1872076"/>
    <lineage>
        <taxon>Bacteria</taxon>
        <taxon>Pseudomonadati</taxon>
        <taxon>Planctomycetota</taxon>
        <taxon>Candidatus Brocadiia</taxon>
        <taxon>Candidatus Brocadiales</taxon>
        <taxon>Candidatus Scalinduaceae</taxon>
        <taxon>Candidatus Scalindua</taxon>
    </lineage>
</organism>
<proteinExistence type="predicted"/>
<evidence type="ECO:0000259" key="2">
    <source>
        <dbReference type="PROSITE" id="PS51194"/>
    </source>
</evidence>
<comment type="caution">
    <text evidence="3">The sequence shown here is derived from an EMBL/GenBank/DDBJ whole genome shotgun (WGS) entry which is preliminary data.</text>
</comment>
<evidence type="ECO:0000259" key="1">
    <source>
        <dbReference type="PROSITE" id="PS51192"/>
    </source>
</evidence>
<evidence type="ECO:0000313" key="3">
    <source>
        <dbReference type="EMBL" id="ODS30941.1"/>
    </source>
</evidence>
<dbReference type="PROSITE" id="PS51192">
    <property type="entry name" value="HELICASE_ATP_BIND_1"/>
    <property type="match status" value="1"/>
</dbReference>
<dbReference type="GO" id="GO:0005524">
    <property type="term" value="F:ATP binding"/>
    <property type="evidence" value="ECO:0007669"/>
    <property type="project" value="InterPro"/>
</dbReference>
<feature type="domain" description="Helicase C-terminal" evidence="2">
    <location>
        <begin position="488"/>
        <end position="678"/>
    </location>
</feature>
<dbReference type="CDD" id="cd09179">
    <property type="entry name" value="PLDc_N_DEXD_a"/>
    <property type="match status" value="1"/>
</dbReference>
<reference evidence="3 4" key="1">
    <citation type="submission" date="2016-07" db="EMBL/GenBank/DDBJ databases">
        <title>Draft genome of Scalindua rubra, obtained from a brine-seawater interface in the Red Sea, sheds light on salt adaptation in anammox bacteria.</title>
        <authorList>
            <person name="Speth D.R."/>
            <person name="Lagkouvardos I."/>
            <person name="Wang Y."/>
            <person name="Qian P.-Y."/>
            <person name="Dutilh B.E."/>
            <person name="Jetten M.S."/>
        </authorList>
    </citation>
    <scope>NUCLEOTIDE SEQUENCE [LARGE SCALE GENOMIC DNA]</scope>
    <source>
        <strain evidence="3">BSI-1</strain>
    </source>
</reference>
<dbReference type="GO" id="GO:0016787">
    <property type="term" value="F:hydrolase activity"/>
    <property type="evidence" value="ECO:0007669"/>
    <property type="project" value="InterPro"/>
</dbReference>
<dbReference type="InterPro" id="IPR014001">
    <property type="entry name" value="Helicase_ATP-bd"/>
</dbReference>
<dbReference type="GO" id="GO:0005829">
    <property type="term" value="C:cytosol"/>
    <property type="evidence" value="ECO:0007669"/>
    <property type="project" value="TreeGrafter"/>
</dbReference>
<dbReference type="InterPro" id="IPR006935">
    <property type="entry name" value="Helicase/UvrB_N"/>
</dbReference>
<sequence>MNLRNLDIKNFYDSDTDVILHSFYIPALSASIKYQRLAGFFCSSSLAVAARGISGLISNKGRIELICSAKLKKEDVESIIEAEKNPVEVIEECALRDIENIESLQNEFISNHVKALGWMISNKLLEIKVAIVRDFNKRPLDYIKVEQTGIFHQKVGILSDSDGNKISFSGSDNESASAWTRNIEEFKVFCSWEESQRKYLQADCDKFLKFWGGLAKRVEVINIPEAVKNKLIEIAPDNIELLKSKLYRVEKKEIKLWEHQTEAIDKWLKNNKRCLFEMATGTGKTFAALGCLKHLISEEEKLATVIACPYNHLITQWKDDLDEFGISAEYIVADSSNSGWKSKLIDCIRDINNDNRKFLVVFTTHDTFYAPDFINIVEMVKSKLFLIGDEVHGMWSEERKKGFIEHYCFRLGLSATPSRWFDPEGTIEMLRYFNIRDEDDKYSFPLRKAIKTINPDTGQTYLVPYKYKPYFVKLTREEFEEYIEETKRIRKFYYRTKDKEEQKRHFILLCNKRQDVIRNAANKYNVFKEILEDLGQLRHCLIYCSPDQIDIVQNILVEKHIIQHKFTKNESTRPEEKYGGISEREHLLKEFAEGSYQALVAMKCLDEGVDIPPARIGIILANTENPRQYIQRRGRMLRRYLGKEEAIIYDFIVLPPIEAEIPDELIELEQRILEKELERCLEFARDAKNFLECINNIEEVEDTFRQRA</sequence>
<dbReference type="InterPro" id="IPR027417">
    <property type="entry name" value="P-loop_NTPase"/>
</dbReference>
<name>A0A1E3X5S0_9BACT</name>
<protein>
    <submittedName>
        <fullName evidence="3">Uncharacterized protein</fullName>
    </submittedName>
</protein>
<dbReference type="Proteomes" id="UP000094056">
    <property type="component" value="Unassembled WGS sequence"/>
</dbReference>
<dbReference type="InterPro" id="IPR001650">
    <property type="entry name" value="Helicase_C-like"/>
</dbReference>
<dbReference type="AlphaFoldDB" id="A0A1E3X5S0"/>
<dbReference type="Gene3D" id="3.40.50.300">
    <property type="entry name" value="P-loop containing nucleotide triphosphate hydrolases"/>
    <property type="match status" value="2"/>
</dbReference>
<dbReference type="Pfam" id="PF04851">
    <property type="entry name" value="ResIII"/>
    <property type="match status" value="1"/>
</dbReference>
<dbReference type="SMART" id="SM00490">
    <property type="entry name" value="HELICc"/>
    <property type="match status" value="1"/>
</dbReference>
<dbReference type="PROSITE" id="PS51194">
    <property type="entry name" value="HELICASE_CTER"/>
    <property type="match status" value="1"/>
</dbReference>
<dbReference type="SUPFAM" id="SSF52540">
    <property type="entry name" value="P-loop containing nucleoside triphosphate hydrolases"/>
    <property type="match status" value="1"/>
</dbReference>
<dbReference type="SMART" id="SM00487">
    <property type="entry name" value="DEXDc"/>
    <property type="match status" value="1"/>
</dbReference>
<dbReference type="InterPro" id="IPR050742">
    <property type="entry name" value="Helicase_Restrict-Modif_Enz"/>
</dbReference>